<accession>A0A7W9PGR5</accession>
<dbReference type="AlphaFoldDB" id="A0A7W9PGR5"/>
<evidence type="ECO:0000256" key="1">
    <source>
        <dbReference type="SAM" id="MobiDB-lite"/>
    </source>
</evidence>
<feature type="compositionally biased region" description="Basic and acidic residues" evidence="1">
    <location>
        <begin position="79"/>
        <end position="88"/>
    </location>
</feature>
<dbReference type="InterPro" id="IPR022566">
    <property type="entry name" value="DUF2613"/>
</dbReference>
<comment type="caution">
    <text evidence="3">The sequence shown here is derived from an EMBL/GenBank/DDBJ whole genome shotgun (WGS) entry which is preliminary data.</text>
</comment>
<dbReference type="Pfam" id="PF11021">
    <property type="entry name" value="DUF2613"/>
    <property type="match status" value="1"/>
</dbReference>
<gene>
    <name evidence="3" type="ORF">BJY24_004689</name>
</gene>
<evidence type="ECO:0000313" key="3">
    <source>
        <dbReference type="EMBL" id="MBB5915777.1"/>
    </source>
</evidence>
<proteinExistence type="predicted"/>
<keyword evidence="4" id="KW-1185">Reference proteome</keyword>
<evidence type="ECO:0000256" key="2">
    <source>
        <dbReference type="SAM" id="SignalP"/>
    </source>
</evidence>
<name>A0A7W9PGR5_9NOCA</name>
<feature type="chain" id="PRO_5039138551" evidence="2">
    <location>
        <begin position="34"/>
        <end position="178"/>
    </location>
</feature>
<dbReference type="EMBL" id="JACHIT010000002">
    <property type="protein sequence ID" value="MBB5915777.1"/>
    <property type="molecule type" value="Genomic_DNA"/>
</dbReference>
<feature type="region of interest" description="Disordered" evidence="1">
    <location>
        <begin position="66"/>
        <end position="90"/>
    </location>
</feature>
<sequence>MRRLSAAWRFGRVHAAVAGVVLGTALVTGGTAAADETPAPPVSLTLTTIPAGWQVRTDLAPTLEVQQDGRAVSSPDAASPDRKADTAPKKVNGHVAPDVLAWAQGEARTLADTDMGMPGNADGSSTALDLLGPAPDQDLHLIVYAPDSADGLSDDQKSNRTRFTALCKKLVDSFVQDR</sequence>
<keyword evidence="2" id="KW-0732">Signal</keyword>
<dbReference type="Proteomes" id="UP000540412">
    <property type="component" value="Unassembled WGS sequence"/>
</dbReference>
<evidence type="ECO:0000313" key="4">
    <source>
        <dbReference type="Proteomes" id="UP000540412"/>
    </source>
</evidence>
<reference evidence="3 4" key="1">
    <citation type="submission" date="2020-08" db="EMBL/GenBank/DDBJ databases">
        <title>Sequencing the genomes of 1000 actinobacteria strains.</title>
        <authorList>
            <person name="Klenk H.-P."/>
        </authorList>
    </citation>
    <scope>NUCLEOTIDE SEQUENCE [LARGE SCALE GENOMIC DNA]</scope>
    <source>
        <strain evidence="3 4">DSM 43582</strain>
    </source>
</reference>
<dbReference type="RefSeq" id="WP_040748899.1">
    <property type="nucleotide sequence ID" value="NZ_JACHIT010000002.1"/>
</dbReference>
<feature type="signal peptide" evidence="2">
    <location>
        <begin position="1"/>
        <end position="33"/>
    </location>
</feature>
<organism evidence="3 4">
    <name type="scientific">Nocardia transvalensis</name>
    <dbReference type="NCBI Taxonomy" id="37333"/>
    <lineage>
        <taxon>Bacteria</taxon>
        <taxon>Bacillati</taxon>
        <taxon>Actinomycetota</taxon>
        <taxon>Actinomycetes</taxon>
        <taxon>Mycobacteriales</taxon>
        <taxon>Nocardiaceae</taxon>
        <taxon>Nocardia</taxon>
    </lineage>
</organism>
<protein>
    <submittedName>
        <fullName evidence="3">Uncharacterized protein</fullName>
    </submittedName>
</protein>